<reference evidence="2 3" key="1">
    <citation type="submission" date="2019-06" db="EMBL/GenBank/DDBJ databases">
        <title>Draft genomes of female and male turbot (Scophthalmus maximus).</title>
        <authorList>
            <person name="Xu H."/>
            <person name="Xu X.-W."/>
            <person name="Shao C."/>
            <person name="Chen S."/>
        </authorList>
    </citation>
    <scope>NUCLEOTIDE SEQUENCE [LARGE SCALE GENOMIC DNA]</scope>
    <source>
        <strain evidence="2">Ysfricsl-2016a</strain>
        <tissue evidence="2">Blood</tissue>
    </source>
</reference>
<name>A0A6A4SDE8_SCOMX</name>
<feature type="compositionally biased region" description="Polar residues" evidence="1">
    <location>
        <begin position="14"/>
        <end position="26"/>
    </location>
</feature>
<evidence type="ECO:0000313" key="3">
    <source>
        <dbReference type="Proteomes" id="UP000438429"/>
    </source>
</evidence>
<organism evidence="2 3">
    <name type="scientific">Scophthalmus maximus</name>
    <name type="common">Turbot</name>
    <name type="synonym">Psetta maxima</name>
    <dbReference type="NCBI Taxonomy" id="52904"/>
    <lineage>
        <taxon>Eukaryota</taxon>
        <taxon>Metazoa</taxon>
        <taxon>Chordata</taxon>
        <taxon>Craniata</taxon>
        <taxon>Vertebrata</taxon>
        <taxon>Euteleostomi</taxon>
        <taxon>Actinopterygii</taxon>
        <taxon>Neopterygii</taxon>
        <taxon>Teleostei</taxon>
        <taxon>Neoteleostei</taxon>
        <taxon>Acanthomorphata</taxon>
        <taxon>Carangaria</taxon>
        <taxon>Pleuronectiformes</taxon>
        <taxon>Pleuronectoidei</taxon>
        <taxon>Scophthalmidae</taxon>
        <taxon>Scophthalmus</taxon>
    </lineage>
</organism>
<comment type="caution">
    <text evidence="2">The sequence shown here is derived from an EMBL/GenBank/DDBJ whole genome shotgun (WGS) entry which is preliminary data.</text>
</comment>
<gene>
    <name evidence="2" type="ORF">F2P81_017019</name>
</gene>
<protein>
    <submittedName>
        <fullName evidence="2">Uncharacterized protein</fullName>
    </submittedName>
</protein>
<evidence type="ECO:0000256" key="1">
    <source>
        <dbReference type="SAM" id="MobiDB-lite"/>
    </source>
</evidence>
<proteinExistence type="predicted"/>
<sequence length="148" mass="16514">MMLKKVRFKEHGPPTNTLYAGSPSTQQQTDNELAVDRFASTVCVRLKRPPPFCSVKRTKRRSHSKIADTRPRFLTSGAVTGMAAPDVLSWPPLLSLELHVVNLPSQDFVYPSCSGNKRGHVKGLRNIVQCLVSTVAVRSKRSVRVKWC</sequence>
<accession>A0A6A4SDE8</accession>
<feature type="region of interest" description="Disordered" evidence="1">
    <location>
        <begin position="1"/>
        <end position="26"/>
    </location>
</feature>
<dbReference type="Proteomes" id="UP000438429">
    <property type="component" value="Unassembled WGS sequence"/>
</dbReference>
<evidence type="ECO:0000313" key="2">
    <source>
        <dbReference type="EMBL" id="KAF0030288.1"/>
    </source>
</evidence>
<dbReference type="EMBL" id="VEVO01000015">
    <property type="protein sequence ID" value="KAF0030288.1"/>
    <property type="molecule type" value="Genomic_DNA"/>
</dbReference>
<dbReference type="AlphaFoldDB" id="A0A6A4SDE8"/>